<keyword evidence="2" id="KW-1185">Reference proteome</keyword>
<evidence type="ECO:0008006" key="3">
    <source>
        <dbReference type="Google" id="ProtNLM"/>
    </source>
</evidence>
<accession>A0ABQ3IDQ7</accession>
<comment type="caution">
    <text evidence="1">The sequence shown here is derived from an EMBL/GenBank/DDBJ whole genome shotgun (WGS) entry which is preliminary data.</text>
</comment>
<dbReference type="EMBL" id="BNAH01000002">
    <property type="protein sequence ID" value="GHE80629.1"/>
    <property type="molecule type" value="Genomic_DNA"/>
</dbReference>
<protein>
    <recommendedName>
        <fullName evidence="3">Prepilin-type N-terminal cleavage/methylation domain-containing protein</fullName>
    </recommendedName>
</protein>
<dbReference type="RefSeq" id="WP_189376598.1">
    <property type="nucleotide sequence ID" value="NZ_BNAH01000002.1"/>
</dbReference>
<evidence type="ECO:0000313" key="2">
    <source>
        <dbReference type="Proteomes" id="UP000626370"/>
    </source>
</evidence>
<proteinExistence type="predicted"/>
<name>A0ABQ3IDQ7_9GAMM</name>
<dbReference type="PROSITE" id="PS00409">
    <property type="entry name" value="PROKAR_NTER_METHYL"/>
    <property type="match status" value="1"/>
</dbReference>
<gene>
    <name evidence="1" type="ORF">GCM10011501_05730</name>
</gene>
<dbReference type="InterPro" id="IPR012902">
    <property type="entry name" value="N_methyl_site"/>
</dbReference>
<reference evidence="2" key="1">
    <citation type="journal article" date="2019" name="Int. J. Syst. Evol. Microbiol.">
        <title>The Global Catalogue of Microorganisms (GCM) 10K type strain sequencing project: providing services to taxonomists for standard genome sequencing and annotation.</title>
        <authorList>
            <consortium name="The Broad Institute Genomics Platform"/>
            <consortium name="The Broad Institute Genome Sequencing Center for Infectious Disease"/>
            <person name="Wu L."/>
            <person name="Ma J."/>
        </authorList>
    </citation>
    <scope>NUCLEOTIDE SEQUENCE [LARGE SCALE GENOMIC DNA]</scope>
    <source>
        <strain evidence="2">CGMCC 1.15922</strain>
    </source>
</reference>
<evidence type="ECO:0000313" key="1">
    <source>
        <dbReference type="EMBL" id="GHE80629.1"/>
    </source>
</evidence>
<dbReference type="Proteomes" id="UP000626370">
    <property type="component" value="Unassembled WGS sequence"/>
</dbReference>
<dbReference type="Pfam" id="PF07963">
    <property type="entry name" value="N_methyl"/>
    <property type="match status" value="1"/>
</dbReference>
<sequence length="146" mass="16570">MLNSPSKIKGMTLIEVLVASIILFIAIGTVSGVQRVLTHYQQLNQLDYVLLLNQQSFFDYIEYSLEQKIYSGEYKIGEYVIAWQSTLEQESAVINSFDPELDANNQYASSSTIKLLSVNYYFMSLPDKTFEIKQVVTENIQATAGF</sequence>
<organism evidence="1 2">
    <name type="scientific">Thalassotalea profundi</name>
    <dbReference type="NCBI Taxonomy" id="2036687"/>
    <lineage>
        <taxon>Bacteria</taxon>
        <taxon>Pseudomonadati</taxon>
        <taxon>Pseudomonadota</taxon>
        <taxon>Gammaproteobacteria</taxon>
        <taxon>Alteromonadales</taxon>
        <taxon>Colwelliaceae</taxon>
        <taxon>Thalassotalea</taxon>
    </lineage>
</organism>